<reference evidence="4 5" key="1">
    <citation type="submission" date="2024-09" db="EMBL/GenBank/DDBJ databases">
        <title>Rethinking Asexuality: The Enigmatic Case of Functional Sexual Genes in Lepraria (Stereocaulaceae).</title>
        <authorList>
            <person name="Doellman M."/>
            <person name="Sun Y."/>
            <person name="Barcenas-Pena A."/>
            <person name="Lumbsch H.T."/>
            <person name="Grewe F."/>
        </authorList>
    </citation>
    <scope>NUCLEOTIDE SEQUENCE [LARGE SCALE GENOMIC DNA]</scope>
    <source>
        <strain evidence="4 5">Grewe 0041</strain>
    </source>
</reference>
<dbReference type="InterPro" id="IPR013087">
    <property type="entry name" value="Znf_C2H2_type"/>
</dbReference>
<protein>
    <recommendedName>
        <fullName evidence="3">C2H2-type domain-containing protein</fullName>
    </recommendedName>
</protein>
<evidence type="ECO:0000259" key="3">
    <source>
        <dbReference type="PROSITE" id="PS50157"/>
    </source>
</evidence>
<feature type="domain" description="C2H2-type" evidence="3">
    <location>
        <begin position="172"/>
        <end position="200"/>
    </location>
</feature>
<evidence type="ECO:0000256" key="1">
    <source>
        <dbReference type="PROSITE-ProRule" id="PRU00042"/>
    </source>
</evidence>
<evidence type="ECO:0000313" key="4">
    <source>
        <dbReference type="EMBL" id="KAL2056606.1"/>
    </source>
</evidence>
<feature type="compositionally biased region" description="Polar residues" evidence="2">
    <location>
        <begin position="220"/>
        <end position="230"/>
    </location>
</feature>
<sequence length="371" mass="41410">MAAASDKSSLSGPRRRSKRSRNNQSTNTFHDSKLPLTQVNSIPRGLSNSSVRRLYKMTESILVRIEALERFDQDHSRIARLPSGSPDNTMQISEEDANRPLYKQLEAALARILVLERRRDIFYRFAFKAADGGECIVRGCGSKSSLPKNAIRHFNSTPTPEHEVAAIVLQQTDCLQCGMGWRTPSGLAYHEKTVHNETRSSRMDTFKPFFEQPHHLMPASPSTESPQPRSDSLRPDAPSPMQPNWSSTNDLQPLVDSTPPPPLQQCQSGSNSVQLAASELMQPKWSGSKDLQPLAEPGSAYPTMQASRPEFHGLVSSIQTPMPSNWYRSYDLQRAAASATGDHSTQPPQPEFIWAQANWSSSNDLYHANHY</sequence>
<evidence type="ECO:0000313" key="5">
    <source>
        <dbReference type="Proteomes" id="UP001590951"/>
    </source>
</evidence>
<dbReference type="EMBL" id="JBHFEH010000007">
    <property type="protein sequence ID" value="KAL2056606.1"/>
    <property type="molecule type" value="Genomic_DNA"/>
</dbReference>
<evidence type="ECO:0000256" key="2">
    <source>
        <dbReference type="SAM" id="MobiDB-lite"/>
    </source>
</evidence>
<feature type="region of interest" description="Disordered" evidence="2">
    <location>
        <begin position="212"/>
        <end position="274"/>
    </location>
</feature>
<keyword evidence="5" id="KW-1185">Reference proteome</keyword>
<proteinExistence type="predicted"/>
<accession>A0ABR4BFK1</accession>
<organism evidence="4 5">
    <name type="scientific">Lepraria finkii</name>
    <dbReference type="NCBI Taxonomy" id="1340010"/>
    <lineage>
        <taxon>Eukaryota</taxon>
        <taxon>Fungi</taxon>
        <taxon>Dikarya</taxon>
        <taxon>Ascomycota</taxon>
        <taxon>Pezizomycotina</taxon>
        <taxon>Lecanoromycetes</taxon>
        <taxon>OSLEUM clade</taxon>
        <taxon>Lecanoromycetidae</taxon>
        <taxon>Lecanorales</taxon>
        <taxon>Lecanorineae</taxon>
        <taxon>Stereocaulaceae</taxon>
        <taxon>Lepraria</taxon>
    </lineage>
</organism>
<feature type="compositionally biased region" description="Polar residues" evidence="2">
    <location>
        <begin position="22"/>
        <end position="42"/>
    </location>
</feature>
<name>A0ABR4BFK1_9LECA</name>
<dbReference type="PROSITE" id="PS00028">
    <property type="entry name" value="ZINC_FINGER_C2H2_1"/>
    <property type="match status" value="1"/>
</dbReference>
<keyword evidence="1" id="KW-0479">Metal-binding</keyword>
<keyword evidence="1" id="KW-0863">Zinc-finger</keyword>
<dbReference type="PROSITE" id="PS50157">
    <property type="entry name" value="ZINC_FINGER_C2H2_2"/>
    <property type="match status" value="1"/>
</dbReference>
<feature type="region of interest" description="Disordered" evidence="2">
    <location>
        <begin position="1"/>
        <end position="42"/>
    </location>
</feature>
<feature type="compositionally biased region" description="Polar residues" evidence="2">
    <location>
        <begin position="264"/>
        <end position="274"/>
    </location>
</feature>
<gene>
    <name evidence="4" type="ORF">ABVK25_003000</name>
</gene>
<keyword evidence="1" id="KW-0862">Zinc</keyword>
<comment type="caution">
    <text evidence="4">The sequence shown here is derived from an EMBL/GenBank/DDBJ whole genome shotgun (WGS) entry which is preliminary data.</text>
</comment>
<feature type="compositionally biased region" description="Polar residues" evidence="2">
    <location>
        <begin position="242"/>
        <end position="251"/>
    </location>
</feature>
<dbReference type="Proteomes" id="UP001590951">
    <property type="component" value="Unassembled WGS sequence"/>
</dbReference>